<reference evidence="2" key="1">
    <citation type="journal article" date="2022" name="Int. J. Syst. Evol. Microbiol.">
        <title>Pseudomonas aegrilactucae sp. nov. and Pseudomonas morbosilactucae sp. nov., pathogens causing bacterial rot of lettuce in Japan.</title>
        <authorList>
            <person name="Sawada H."/>
            <person name="Fujikawa T."/>
            <person name="Satou M."/>
        </authorList>
    </citation>
    <scope>NUCLEOTIDE SEQUENCE</scope>
    <source>
        <strain evidence="2">0166_1</strain>
    </source>
</reference>
<dbReference type="InterPro" id="IPR027981">
    <property type="entry name" value="DUF4446"/>
</dbReference>
<organism evidence="2 3">
    <name type="scientific">Capillimicrobium parvum</name>
    <dbReference type="NCBI Taxonomy" id="2884022"/>
    <lineage>
        <taxon>Bacteria</taxon>
        <taxon>Bacillati</taxon>
        <taxon>Actinomycetota</taxon>
        <taxon>Thermoleophilia</taxon>
        <taxon>Solirubrobacterales</taxon>
        <taxon>Capillimicrobiaceae</taxon>
        <taxon>Capillimicrobium</taxon>
    </lineage>
</organism>
<protein>
    <recommendedName>
        <fullName evidence="4">DUF4446 family protein</fullName>
    </recommendedName>
</protein>
<accession>A0A9E7BYR6</accession>
<proteinExistence type="predicted"/>
<dbReference type="Pfam" id="PF14584">
    <property type="entry name" value="DUF4446"/>
    <property type="match status" value="1"/>
</dbReference>
<gene>
    <name evidence="2" type="ORF">DSM104329_00009</name>
</gene>
<evidence type="ECO:0000313" key="3">
    <source>
        <dbReference type="Proteomes" id="UP001162834"/>
    </source>
</evidence>
<evidence type="ECO:0008006" key="4">
    <source>
        <dbReference type="Google" id="ProtNLM"/>
    </source>
</evidence>
<keyword evidence="1" id="KW-1133">Transmembrane helix</keyword>
<keyword evidence="3" id="KW-1185">Reference proteome</keyword>
<evidence type="ECO:0000256" key="1">
    <source>
        <dbReference type="SAM" id="Phobius"/>
    </source>
</evidence>
<keyword evidence="1" id="KW-0472">Membrane</keyword>
<dbReference type="KEGG" id="sbae:DSM104329_00009"/>
<evidence type="ECO:0000313" key="2">
    <source>
        <dbReference type="EMBL" id="UGS33644.1"/>
    </source>
</evidence>
<sequence>MVTVPGVDDLTTTSGIVALVGAVLGIVALALAAVLFVQLRRVRLAQRILLGDAEPRDLIAHAAQLSEAVATLRAYVEESALRLDGRLSTAEERLDRTIAYRGLLRYDAYNEMSGRQSASIALLDATRSGIVLSSIHHRDQARLYAKHVRDGEAEIALSPEEEEAVRLALAGELQETPPET</sequence>
<keyword evidence="1" id="KW-0812">Transmembrane</keyword>
<dbReference type="Proteomes" id="UP001162834">
    <property type="component" value="Chromosome"/>
</dbReference>
<dbReference type="AlphaFoldDB" id="A0A9E7BYR6"/>
<feature type="transmembrane region" description="Helical" evidence="1">
    <location>
        <begin position="15"/>
        <end position="37"/>
    </location>
</feature>
<dbReference type="EMBL" id="CP087164">
    <property type="protein sequence ID" value="UGS33644.1"/>
    <property type="molecule type" value="Genomic_DNA"/>
</dbReference>
<name>A0A9E7BYR6_9ACTN</name>